<dbReference type="Gene3D" id="3.60.21.10">
    <property type="match status" value="1"/>
</dbReference>
<dbReference type="InterPro" id="IPR008334">
    <property type="entry name" value="5'-Nucleotdase_C"/>
</dbReference>
<proteinExistence type="inferred from homology"/>
<dbReference type="PROSITE" id="PS51257">
    <property type="entry name" value="PROKAR_LIPOPROTEIN"/>
    <property type="match status" value="1"/>
</dbReference>
<dbReference type="GO" id="GO:0008253">
    <property type="term" value="F:5'-nucleotidase activity"/>
    <property type="evidence" value="ECO:0007669"/>
    <property type="project" value="TreeGrafter"/>
</dbReference>
<dbReference type="EMBL" id="FOVE01000002">
    <property type="protein sequence ID" value="SFN05695.1"/>
    <property type="molecule type" value="Genomic_DNA"/>
</dbReference>
<dbReference type="PRINTS" id="PR01607">
    <property type="entry name" value="APYRASEFAMLY"/>
</dbReference>
<dbReference type="InterPro" id="IPR029052">
    <property type="entry name" value="Metallo-depent_PP-like"/>
</dbReference>
<dbReference type="GO" id="GO:0046872">
    <property type="term" value="F:metal ion binding"/>
    <property type="evidence" value="ECO:0007669"/>
    <property type="project" value="UniProtKB-KW"/>
</dbReference>
<dbReference type="NCBIfam" id="NF007109">
    <property type="entry name" value="PRK09558.1"/>
    <property type="match status" value="1"/>
</dbReference>
<dbReference type="STRING" id="83765.SAMN05660284_00422"/>
<dbReference type="Proteomes" id="UP000242869">
    <property type="component" value="Unassembled WGS sequence"/>
</dbReference>
<dbReference type="Pfam" id="PF00149">
    <property type="entry name" value="Metallophos"/>
    <property type="match status" value="1"/>
</dbReference>
<evidence type="ECO:0000256" key="4">
    <source>
        <dbReference type="ARBA" id="ARBA00022741"/>
    </source>
</evidence>
<dbReference type="PANTHER" id="PTHR11575">
    <property type="entry name" value="5'-NUCLEOTIDASE-RELATED"/>
    <property type="match status" value="1"/>
</dbReference>
<reference evidence="9" key="1">
    <citation type="submission" date="2016-10" db="EMBL/GenBank/DDBJ databases">
        <authorList>
            <person name="Varghese N."/>
            <person name="Submissions S."/>
        </authorList>
    </citation>
    <scope>NUCLEOTIDE SEQUENCE [LARGE SCALE GENOMIC DNA]</scope>
    <source>
        <strain evidence="9">DSM 6150</strain>
    </source>
</reference>
<dbReference type="PROSITE" id="PS00785">
    <property type="entry name" value="5_NUCLEOTIDASE_1"/>
    <property type="match status" value="1"/>
</dbReference>
<feature type="domain" description="5'-Nucleotidase C-terminal" evidence="7">
    <location>
        <begin position="360"/>
        <end position="505"/>
    </location>
</feature>
<dbReference type="Gene3D" id="3.90.780.10">
    <property type="entry name" value="5'-Nucleotidase, C-terminal domain"/>
    <property type="match status" value="1"/>
</dbReference>
<evidence type="ECO:0000259" key="6">
    <source>
        <dbReference type="Pfam" id="PF00149"/>
    </source>
</evidence>
<dbReference type="InterPro" id="IPR006146">
    <property type="entry name" value="5'-Nucleotdase_CS"/>
</dbReference>
<evidence type="ECO:0000256" key="5">
    <source>
        <dbReference type="RuleBase" id="RU362119"/>
    </source>
</evidence>
<keyword evidence="4 5" id="KW-0547">Nucleotide-binding</keyword>
<evidence type="ECO:0000313" key="8">
    <source>
        <dbReference type="EMBL" id="SFN05695.1"/>
    </source>
</evidence>
<dbReference type="GO" id="GO:0008768">
    <property type="term" value="F:UDP-sugar diphosphatase activity"/>
    <property type="evidence" value="ECO:0007669"/>
    <property type="project" value="TreeGrafter"/>
</dbReference>
<evidence type="ECO:0000313" key="9">
    <source>
        <dbReference type="Proteomes" id="UP000242869"/>
    </source>
</evidence>
<dbReference type="GO" id="GO:0030288">
    <property type="term" value="C:outer membrane-bounded periplasmic space"/>
    <property type="evidence" value="ECO:0007669"/>
    <property type="project" value="TreeGrafter"/>
</dbReference>
<comment type="similarity">
    <text evidence="1 5">Belongs to the 5'-nucleotidase family.</text>
</comment>
<dbReference type="GO" id="GO:0009166">
    <property type="term" value="P:nucleotide catabolic process"/>
    <property type="evidence" value="ECO:0007669"/>
    <property type="project" value="InterPro"/>
</dbReference>
<keyword evidence="5" id="KW-0378">Hydrolase</keyword>
<evidence type="ECO:0000256" key="1">
    <source>
        <dbReference type="ARBA" id="ARBA00006654"/>
    </source>
</evidence>
<protein>
    <submittedName>
        <fullName evidence="8">5'-nucleotidase / UDP-sugar diphosphatase</fullName>
    </submittedName>
</protein>
<gene>
    <name evidence="8" type="ORF">SAMN05660284_00422</name>
</gene>
<dbReference type="InterPro" id="IPR006179">
    <property type="entry name" value="5_nucleotidase/apyrase"/>
</dbReference>
<dbReference type="RefSeq" id="WP_091190589.1">
    <property type="nucleotide sequence ID" value="NZ_FOVE01000002.1"/>
</dbReference>
<accession>A0A1I4VWV2</accession>
<dbReference type="SUPFAM" id="SSF56300">
    <property type="entry name" value="Metallo-dependent phosphatases"/>
    <property type="match status" value="1"/>
</dbReference>
<feature type="domain" description="Calcineurin-like phosphoesterase" evidence="6">
    <location>
        <begin position="36"/>
        <end position="248"/>
    </location>
</feature>
<dbReference type="SUPFAM" id="SSF55816">
    <property type="entry name" value="5'-nucleotidase (syn. UDP-sugar hydrolase), C-terminal domain"/>
    <property type="match status" value="1"/>
</dbReference>
<feature type="signal peptide" evidence="5">
    <location>
        <begin position="1"/>
        <end position="22"/>
    </location>
</feature>
<evidence type="ECO:0000256" key="2">
    <source>
        <dbReference type="ARBA" id="ARBA00022723"/>
    </source>
</evidence>
<evidence type="ECO:0000259" key="7">
    <source>
        <dbReference type="Pfam" id="PF02872"/>
    </source>
</evidence>
<dbReference type="PROSITE" id="PS00786">
    <property type="entry name" value="5_NUCLEOTIDASE_2"/>
    <property type="match status" value="1"/>
</dbReference>
<dbReference type="GO" id="GO:0000166">
    <property type="term" value="F:nucleotide binding"/>
    <property type="evidence" value="ECO:0007669"/>
    <property type="project" value="UniProtKB-KW"/>
</dbReference>
<dbReference type="InterPro" id="IPR036907">
    <property type="entry name" value="5'-Nucleotdase_C_sf"/>
</dbReference>
<dbReference type="OrthoDB" id="9803927at2"/>
<dbReference type="AlphaFoldDB" id="A0A1I4VWV2"/>
<keyword evidence="2" id="KW-0479">Metal-binding</keyword>
<feature type="chain" id="PRO_5017098826" evidence="5">
    <location>
        <begin position="23"/>
        <end position="545"/>
    </location>
</feature>
<keyword evidence="3 5" id="KW-0732">Signal</keyword>
<evidence type="ECO:0000256" key="3">
    <source>
        <dbReference type="ARBA" id="ARBA00022729"/>
    </source>
</evidence>
<sequence length="545" mass="59327">MNLLKHATWLLIVALASGCANLSTPESGKDKAYRITIMHTNDHHGRFWKNELGEYGMAARKTIVDRIRKEVAEQGGHTLLLDGGDINTGVPESDMQHAIPDFVGMNLLGYQAMAVGNHEFDKPLSVLKMQQQLIKFPMLSANIYRNGQRMFRPYEIFSLGDVRVGVLGLSTEDTAKLVNPDRIKGIEFRNPQSEAASLLPELRNQADIVIAISHMGHYENGDHGTLAPGDVEMARSVKGIDLIIGGHSQNPACMKAENVRNNDYVPGTACQPDRQNGTWIVQAHEWGKYVGRADFEYRKGTLKLVNYALIPVNLKKPVTAANGKIGYRPYTEEIPEDPDMLALLKPFQAFGQQQLDNTIGSTDAAIAGGRDIVRSRPAAMGKLLGRAMLKKTGADFAMINGGGIRDSLKAGKITRKDVLKVLPFGSTLVTVKLTGREVMDYLDAAAKMTPGSGGFPQFAGIELAIRSGKVESARIKGAPVEPGKTYRLVLNSFQASGADQYPALSGHRHYADTGLVDADVLSEFIAARSPLKASDYAPAGEIIRH</sequence>
<keyword evidence="9" id="KW-1185">Reference proteome</keyword>
<dbReference type="InterPro" id="IPR004843">
    <property type="entry name" value="Calcineurin-like_PHP"/>
</dbReference>
<name>A0A1I4VWV2_9NEIS</name>
<dbReference type="Pfam" id="PF02872">
    <property type="entry name" value="5_nucleotid_C"/>
    <property type="match status" value="1"/>
</dbReference>
<organism evidence="8 9">
    <name type="scientific">Formivibrio citricus</name>
    <dbReference type="NCBI Taxonomy" id="83765"/>
    <lineage>
        <taxon>Bacteria</taxon>
        <taxon>Pseudomonadati</taxon>
        <taxon>Pseudomonadota</taxon>
        <taxon>Betaproteobacteria</taxon>
        <taxon>Neisseriales</taxon>
        <taxon>Chitinibacteraceae</taxon>
        <taxon>Formivibrio</taxon>
    </lineage>
</organism>
<dbReference type="PANTHER" id="PTHR11575:SF46">
    <property type="entry name" value="PROTEIN USHA"/>
    <property type="match status" value="1"/>
</dbReference>